<name>A0A1H2PPA8_9BURK</name>
<evidence type="ECO:0000256" key="1">
    <source>
        <dbReference type="SAM" id="SignalP"/>
    </source>
</evidence>
<dbReference type="AlphaFoldDB" id="A0A1H2PPA8"/>
<proteinExistence type="predicted"/>
<gene>
    <name evidence="2" type="ORF">SAMN05216551_105215</name>
</gene>
<dbReference type="SUPFAM" id="SSF159270">
    <property type="entry name" value="YmcC-like"/>
    <property type="match status" value="1"/>
</dbReference>
<dbReference type="PROSITE" id="PS51257">
    <property type="entry name" value="PROKAR_LIPOPROTEIN"/>
    <property type="match status" value="1"/>
</dbReference>
<evidence type="ECO:0000313" key="3">
    <source>
        <dbReference type="Proteomes" id="UP000243719"/>
    </source>
</evidence>
<keyword evidence="3" id="KW-1185">Reference proteome</keyword>
<reference evidence="3" key="1">
    <citation type="submission" date="2016-09" db="EMBL/GenBank/DDBJ databases">
        <authorList>
            <person name="Varghese N."/>
            <person name="Submissions S."/>
        </authorList>
    </citation>
    <scope>NUCLEOTIDE SEQUENCE [LARGE SCALE GENOMIC DNA]</scope>
    <source>
        <strain evidence="3">JS23</strain>
    </source>
</reference>
<organism evidence="2 3">
    <name type="scientific">Chitinasiproducens palmae</name>
    <dbReference type="NCBI Taxonomy" id="1770053"/>
    <lineage>
        <taxon>Bacteria</taxon>
        <taxon>Pseudomonadati</taxon>
        <taxon>Pseudomonadota</taxon>
        <taxon>Betaproteobacteria</taxon>
        <taxon>Burkholderiales</taxon>
        <taxon>Burkholderiaceae</taxon>
        <taxon>Chitinasiproducens</taxon>
    </lineage>
</organism>
<dbReference type="Gene3D" id="2.40.360.10">
    <property type="entry name" value="YmcC-like"/>
    <property type="match status" value="1"/>
</dbReference>
<dbReference type="Proteomes" id="UP000243719">
    <property type="component" value="Unassembled WGS sequence"/>
</dbReference>
<dbReference type="InterPro" id="IPR023373">
    <property type="entry name" value="YmcC_sf"/>
</dbReference>
<evidence type="ECO:0000313" key="2">
    <source>
        <dbReference type="EMBL" id="SDV48591.1"/>
    </source>
</evidence>
<keyword evidence="2" id="KW-0449">Lipoprotein</keyword>
<keyword evidence="1" id="KW-0732">Signal</keyword>
<feature type="chain" id="PRO_5017354400" evidence="1">
    <location>
        <begin position="23"/>
        <end position="215"/>
    </location>
</feature>
<dbReference type="STRING" id="1770053.SAMN05216551_105215"/>
<dbReference type="RefSeq" id="WP_091907803.1">
    <property type="nucleotide sequence ID" value="NZ_FNLO01000005.1"/>
</dbReference>
<dbReference type="OrthoDB" id="8847406at2"/>
<sequence>MYRLFTLLALVLLTACTTPIQAIQDAYTFKQQSKPAVVSQRAIDPHYQYLLMTIKGRALLLARGHIDPGMQGSVEVFFTAGGEVLRLLDGRVAGTAGMPVEWSSVVYSPLPDWRQVEEPVTLERSRDVMPGYQFGLHDQLHLQPIAPPRSTEFIGQIPSDTRWFEETATGSDALPTARYAVVVAPGRPAVAIYGEQCLSRDFCFTWQRWPNKVQE</sequence>
<accession>A0A1H2PPA8</accession>
<protein>
    <submittedName>
        <fullName evidence="2">Group 4 capsule polysaccharide lipoprotein gfcB, YjbF</fullName>
    </submittedName>
</protein>
<dbReference type="EMBL" id="FNLO01000005">
    <property type="protein sequence ID" value="SDV48591.1"/>
    <property type="molecule type" value="Genomic_DNA"/>
</dbReference>
<feature type="signal peptide" evidence="1">
    <location>
        <begin position="1"/>
        <end position="22"/>
    </location>
</feature>